<dbReference type="SUPFAM" id="SSF53474">
    <property type="entry name" value="alpha/beta-Hydrolases"/>
    <property type="match status" value="1"/>
</dbReference>
<dbReference type="Proteomes" id="UP000232063">
    <property type="component" value="Chromosome"/>
</dbReference>
<dbReference type="AlphaFoldDB" id="A0A2K8NSN2"/>
<dbReference type="KEGG" id="elj:ELUMI_v1c00490"/>
<keyword evidence="3" id="KW-1185">Reference proteome</keyword>
<dbReference type="GO" id="GO:0016787">
    <property type="term" value="F:hydrolase activity"/>
    <property type="evidence" value="ECO:0007669"/>
    <property type="project" value="UniProtKB-KW"/>
</dbReference>
<name>A0A2K8NSN2_9MOLU</name>
<protein>
    <submittedName>
        <fullName evidence="2">Alpha/beta hydrolase</fullName>
    </submittedName>
</protein>
<dbReference type="Pfam" id="PF12146">
    <property type="entry name" value="Hydrolase_4"/>
    <property type="match status" value="1"/>
</dbReference>
<sequence>MKNFFEKRIYRKMFKKINKDLIKFFNLIGTFFCGVSNKKLKKHIYFYPEIRRMNKVMKKLFKQPSLQLSMSDNLIPFKFTTDDNVVLHGMQYITDQNSDKWMIACHGFGEDKYWALYSTKPFIELGYNILAFDFRNHGDSQKEQPVTMGILEQKDLLAAMKWLYENKSYKHLGLLGISMGAFVANIVQAKDEKLMKKYRLKFTISDVTYGSIQTLLLHIRNVFFKKLIGKKRIAQRINRIIQSQNDETNLDWNEIDVFKIYEKDGKKSSIPTLFTHGSNDWVTPPTDSYRLFIDRKSFSPNDEILIYNFSAHGFSLKEHLISQTYHWIKFENKVIGTDKQISINALEKMGIDQNTILNNQEEKYEIKTFYFSNEK</sequence>
<dbReference type="InterPro" id="IPR022742">
    <property type="entry name" value="Hydrolase_4"/>
</dbReference>
<feature type="domain" description="Serine aminopeptidase S33" evidence="1">
    <location>
        <begin position="98"/>
        <end position="308"/>
    </location>
</feature>
<evidence type="ECO:0000313" key="2">
    <source>
        <dbReference type="EMBL" id="ATZ16777.1"/>
    </source>
</evidence>
<dbReference type="Gene3D" id="3.40.50.1820">
    <property type="entry name" value="alpha/beta hydrolase"/>
    <property type="match status" value="1"/>
</dbReference>
<evidence type="ECO:0000313" key="3">
    <source>
        <dbReference type="Proteomes" id="UP000232063"/>
    </source>
</evidence>
<dbReference type="EMBL" id="CP024963">
    <property type="protein sequence ID" value="ATZ16777.1"/>
    <property type="molecule type" value="Genomic_DNA"/>
</dbReference>
<gene>
    <name evidence="2" type="ORF">ELUMI_v1c00490</name>
</gene>
<proteinExistence type="predicted"/>
<keyword evidence="2" id="KW-0378">Hydrolase</keyword>
<dbReference type="OrthoDB" id="384284at2"/>
<organism evidence="2 3">
    <name type="scientific">Williamsoniiplasma luminosum</name>
    <dbReference type="NCBI Taxonomy" id="214888"/>
    <lineage>
        <taxon>Bacteria</taxon>
        <taxon>Bacillati</taxon>
        <taxon>Mycoplasmatota</taxon>
        <taxon>Mollicutes</taxon>
        <taxon>Entomoplasmatales</taxon>
        <taxon>Williamsoniiplasma</taxon>
    </lineage>
</organism>
<reference evidence="2 3" key="1">
    <citation type="submission" date="2017-11" db="EMBL/GenBank/DDBJ databases">
        <title>Genome sequence of Entomoplasma luminosum PIMN-1 (ATCC 49195).</title>
        <authorList>
            <person name="Lo W.-S."/>
            <person name="Gasparich G.E."/>
            <person name="Kuo C.-H."/>
        </authorList>
    </citation>
    <scope>NUCLEOTIDE SEQUENCE [LARGE SCALE GENOMIC DNA]</scope>
    <source>
        <strain evidence="2 3">PIMN-1</strain>
    </source>
</reference>
<dbReference type="PANTHER" id="PTHR43358">
    <property type="entry name" value="ALPHA/BETA-HYDROLASE"/>
    <property type="match status" value="1"/>
</dbReference>
<dbReference type="InterPro" id="IPR029058">
    <property type="entry name" value="AB_hydrolase_fold"/>
</dbReference>
<accession>A0A2K8NSN2</accession>
<dbReference type="PANTHER" id="PTHR43358:SF4">
    <property type="entry name" value="ALPHA_BETA HYDROLASE FOLD-1 DOMAIN-CONTAINING PROTEIN"/>
    <property type="match status" value="1"/>
</dbReference>
<dbReference type="InterPro" id="IPR052920">
    <property type="entry name" value="DNA-binding_regulatory"/>
</dbReference>
<evidence type="ECO:0000259" key="1">
    <source>
        <dbReference type="Pfam" id="PF12146"/>
    </source>
</evidence>
<dbReference type="RefSeq" id="WP_035018960.1">
    <property type="nucleotide sequence ID" value="NZ_CP024963.1"/>
</dbReference>